<keyword evidence="4" id="KW-1185">Reference proteome</keyword>
<dbReference type="InterPro" id="IPR025631">
    <property type="entry name" value="Porin_10"/>
</dbReference>
<evidence type="ECO:0000256" key="1">
    <source>
        <dbReference type="SAM" id="MobiDB-lite"/>
    </source>
</evidence>
<evidence type="ECO:0008006" key="5">
    <source>
        <dbReference type="Google" id="ProtNLM"/>
    </source>
</evidence>
<gene>
    <name evidence="3" type="ORF">GCM10010976_12610</name>
</gene>
<evidence type="ECO:0000256" key="2">
    <source>
        <dbReference type="SAM" id="SignalP"/>
    </source>
</evidence>
<dbReference type="Proteomes" id="UP000625976">
    <property type="component" value="Unassembled WGS sequence"/>
</dbReference>
<evidence type="ECO:0000313" key="3">
    <source>
        <dbReference type="EMBL" id="GGG42553.1"/>
    </source>
</evidence>
<feature type="chain" id="PRO_5036904520" description="Porin" evidence="2">
    <location>
        <begin position="20"/>
        <end position="654"/>
    </location>
</feature>
<organism evidence="3 4">
    <name type="scientific">Bizionia arctica</name>
    <dbReference type="NCBI Taxonomy" id="1495645"/>
    <lineage>
        <taxon>Bacteria</taxon>
        <taxon>Pseudomonadati</taxon>
        <taxon>Bacteroidota</taxon>
        <taxon>Flavobacteriia</taxon>
        <taxon>Flavobacteriales</taxon>
        <taxon>Flavobacteriaceae</taxon>
        <taxon>Bizionia</taxon>
    </lineage>
</organism>
<name>A0A917LM38_9FLAO</name>
<keyword evidence="2" id="KW-0732">Signal</keyword>
<reference evidence="3" key="1">
    <citation type="journal article" date="2014" name="Int. J. Syst. Evol. Microbiol.">
        <title>Complete genome sequence of Corynebacterium casei LMG S-19264T (=DSM 44701T), isolated from a smear-ripened cheese.</title>
        <authorList>
            <consortium name="US DOE Joint Genome Institute (JGI-PGF)"/>
            <person name="Walter F."/>
            <person name="Albersmeier A."/>
            <person name="Kalinowski J."/>
            <person name="Ruckert C."/>
        </authorList>
    </citation>
    <scope>NUCLEOTIDE SEQUENCE</scope>
    <source>
        <strain evidence="3">CGMCC 1.12751</strain>
    </source>
</reference>
<proteinExistence type="predicted"/>
<protein>
    <recommendedName>
        <fullName evidence="5">Porin</fullName>
    </recommendedName>
</protein>
<dbReference type="EMBL" id="BMFQ01000001">
    <property type="protein sequence ID" value="GGG42553.1"/>
    <property type="molecule type" value="Genomic_DNA"/>
</dbReference>
<reference evidence="3" key="2">
    <citation type="submission" date="2020-09" db="EMBL/GenBank/DDBJ databases">
        <authorList>
            <person name="Sun Q."/>
            <person name="Zhou Y."/>
        </authorList>
    </citation>
    <scope>NUCLEOTIDE SEQUENCE</scope>
    <source>
        <strain evidence="3">CGMCC 1.12751</strain>
    </source>
</reference>
<feature type="signal peptide" evidence="2">
    <location>
        <begin position="1"/>
        <end position="19"/>
    </location>
</feature>
<comment type="caution">
    <text evidence="3">The sequence shown here is derived from an EMBL/GenBank/DDBJ whole genome shotgun (WGS) entry which is preliminary data.</text>
</comment>
<evidence type="ECO:0000313" key="4">
    <source>
        <dbReference type="Proteomes" id="UP000625976"/>
    </source>
</evidence>
<sequence>MKKIFLAFFLIGFVNLGFSQILPTISEDQNLNGNNSDDSYQGSTKSTSNKNVKNKDAKIEQYLIISQQRDTTYVDTSLTIKKEYKFNYLRKDNFNLMPFSNVGQTYNTLIHTFDNTELMPAFGARARHFNYMEVDDISYYHVPTPFTELLYRSVLSQGQSVDAFFTANTSKQFNFSIAYKGLRSLGKYQNALTSTGNFRFTSSYKTKNNRYVANGHIVMQDLYNDENGGVQNSNIPYFESGDPEFKDRSLLAVYFTDADNMLKGKRFYLDHSYKIIREKDSLTNNKLSIGNVLSFEDKYYEFNQTAENDYFGEAFQQTNLRDKVTLEDFKAQVYANYSNNILGDLQFSTTYNNYNYGYDNVTYIDNELITNRLLGSIISIGGAYSKSIKEFSLDGSFGLNVAGDFQGNFIMGSASYQLTDDLGLSAKISHNSKAPNYNFLLNQSVYKNYNWQNNFNNIKTQSLEFVLTSNKIANVSVDFTTINDYVYFEKGIDSGSVMPYQTNNAISYLTIKLEREFKYRKFALANTISYQNVQDDNQVFNVPEFVTRNTLYYSDHLFKKALFLQTGITFNYFSKYYMDGYDPLLAEFYVQTDQEYGGYPRFDFFVNAKIQQARIYIKAEHFNAGWSGYDYFSAPNHPYRDFIIRFGLVWDFFL</sequence>
<accession>A0A917LM38</accession>
<dbReference type="RefSeq" id="WP_188462913.1">
    <property type="nucleotide sequence ID" value="NZ_BMFQ01000001.1"/>
</dbReference>
<feature type="region of interest" description="Disordered" evidence="1">
    <location>
        <begin position="30"/>
        <end position="51"/>
    </location>
</feature>
<dbReference type="AlphaFoldDB" id="A0A917LM38"/>
<dbReference type="Pfam" id="PF14121">
    <property type="entry name" value="Porin_10"/>
    <property type="match status" value="1"/>
</dbReference>
<feature type="compositionally biased region" description="Polar residues" evidence="1">
    <location>
        <begin position="30"/>
        <end position="42"/>
    </location>
</feature>